<keyword evidence="1" id="KW-0812">Transmembrane</keyword>
<feature type="transmembrane region" description="Helical" evidence="1">
    <location>
        <begin position="56"/>
        <end position="79"/>
    </location>
</feature>
<gene>
    <name evidence="2" type="ORF">SAMN05421806_1011089</name>
</gene>
<dbReference type="OrthoDB" id="572373at2"/>
<evidence type="ECO:0008006" key="4">
    <source>
        <dbReference type="Google" id="ProtNLM"/>
    </source>
</evidence>
<feature type="transmembrane region" description="Helical" evidence="1">
    <location>
        <begin position="124"/>
        <end position="141"/>
    </location>
</feature>
<dbReference type="Pfam" id="PF14325">
    <property type="entry name" value="DUF4383"/>
    <property type="match status" value="1"/>
</dbReference>
<dbReference type="EMBL" id="FNFF01000001">
    <property type="protein sequence ID" value="SDJ57717.1"/>
    <property type="molecule type" value="Genomic_DNA"/>
</dbReference>
<evidence type="ECO:0000313" key="2">
    <source>
        <dbReference type="EMBL" id="SDJ57717.1"/>
    </source>
</evidence>
<keyword evidence="1" id="KW-0472">Membrane</keyword>
<accession>A0A1G8UVW8</accession>
<dbReference type="Proteomes" id="UP000199155">
    <property type="component" value="Unassembled WGS sequence"/>
</dbReference>
<sequence>MSSSTRAAGARSPVQHAALLVGAVFLLVGVLGFVPGVTTDYDTMKFASHESGAELLGVFQVSVLHNLVHLLFGVAGVMLSRTASGARSYLLVGGAVYLVLWLYGLFVGHGDSANFVPVNTADDWLHFGLGLGMIALGALLTRGRSATSPAR</sequence>
<protein>
    <recommendedName>
        <fullName evidence="4">DUF4383 domain-containing protein</fullName>
    </recommendedName>
</protein>
<proteinExistence type="predicted"/>
<keyword evidence="3" id="KW-1185">Reference proteome</keyword>
<dbReference type="AlphaFoldDB" id="A0A1G8UVW8"/>
<name>A0A1G8UVW8_9ACTN</name>
<feature type="transmembrane region" description="Helical" evidence="1">
    <location>
        <begin position="86"/>
        <end position="104"/>
    </location>
</feature>
<keyword evidence="1" id="KW-1133">Transmembrane helix</keyword>
<organism evidence="2 3">
    <name type="scientific">Streptomyces indicus</name>
    <dbReference type="NCBI Taxonomy" id="417292"/>
    <lineage>
        <taxon>Bacteria</taxon>
        <taxon>Bacillati</taxon>
        <taxon>Actinomycetota</taxon>
        <taxon>Actinomycetes</taxon>
        <taxon>Kitasatosporales</taxon>
        <taxon>Streptomycetaceae</taxon>
        <taxon>Streptomyces</taxon>
    </lineage>
</organism>
<reference evidence="2 3" key="1">
    <citation type="submission" date="2016-10" db="EMBL/GenBank/DDBJ databases">
        <authorList>
            <person name="de Groot N.N."/>
        </authorList>
    </citation>
    <scope>NUCLEOTIDE SEQUENCE [LARGE SCALE GENOMIC DNA]</scope>
    <source>
        <strain evidence="2 3">CGMCC 4.5727</strain>
    </source>
</reference>
<dbReference type="RefSeq" id="WP_093607456.1">
    <property type="nucleotide sequence ID" value="NZ_FNFF01000001.1"/>
</dbReference>
<evidence type="ECO:0000313" key="3">
    <source>
        <dbReference type="Proteomes" id="UP000199155"/>
    </source>
</evidence>
<evidence type="ECO:0000256" key="1">
    <source>
        <dbReference type="SAM" id="Phobius"/>
    </source>
</evidence>
<dbReference type="STRING" id="417292.SAMN05421806_1011089"/>